<evidence type="ECO:0000313" key="4">
    <source>
        <dbReference type="Proteomes" id="UP000183760"/>
    </source>
</evidence>
<proteinExistence type="predicted"/>
<dbReference type="STRING" id="1334629.MFUL124B02_10385"/>
<dbReference type="Proteomes" id="UP000183760">
    <property type="component" value="Unassembled WGS sequence"/>
</dbReference>
<dbReference type="InterPro" id="IPR015943">
    <property type="entry name" value="WD40/YVTN_repeat-like_dom_sf"/>
</dbReference>
<dbReference type="Gene3D" id="2.130.10.10">
    <property type="entry name" value="YVTN repeat-like/Quinoprotein amine dehydrogenase"/>
    <property type="match status" value="1"/>
</dbReference>
<dbReference type="AlphaFoldDB" id="A0A511TF69"/>
<protein>
    <submittedName>
        <fullName evidence="3">Uncharacterized conserved protein</fullName>
    </submittedName>
</protein>
<dbReference type="InterPro" id="IPR011047">
    <property type="entry name" value="Quinoprotein_ADH-like_sf"/>
</dbReference>
<dbReference type="InterPro" id="IPR013211">
    <property type="entry name" value="LVIVD"/>
</dbReference>
<sequence length="542" mass="58946">MALESPVVRAVLVGLTLLSLACSDDKPRQPEPPPPPPPVDPWDGTYTPLVDPTDWEDPGEYAPCTATVARGTTFDCDSPALFDVSKCDTASLATLDPHGIYQVDLRNEDVYPDFVGLRVPRGGGVGTMDTRPLTRQELTGRFHVTSRFEFANAQRQVALLGCQVSRPGYVTGCYARCTNGKVGGTGTFEAARMTWGRGEAESSGGLRLLSETAVASGQPVDVYVDGHHAYVVSVTWGSRTPGGLTVFDISDRARPVLTKKISLPGDSYWNAAWTRGDALYVASKDTGVLVFDITERANPTFVRNVPGGPPLNVHTLFVDGDRLYAVSPGPSAHGETLLFDISKPLEPTLLNRIVVSDTTSYLPSAHDSFAYQDRLYVNHFSSGYVVFDVKDAMNPRELGAYTFASDNSTSMSHAGAVGTFGGRTIAFEGGEYQGTHLRVLDVTDPTNIPLIGRYKLRNQTSIHNMVLKDKRLYIAYYQEGLRVLDVSIPPQPKEIAHFNTFREDDPERSDGLLDGAIGIRVPGDGHVYVVDTSRGLLIFNEP</sequence>
<dbReference type="Proteomes" id="UP000321514">
    <property type="component" value="Unassembled WGS sequence"/>
</dbReference>
<dbReference type="EMBL" id="FOIB01000013">
    <property type="protein sequence ID" value="SEU38610.1"/>
    <property type="molecule type" value="Genomic_DNA"/>
</dbReference>
<organism evidence="2 5">
    <name type="scientific">Myxococcus fulvus</name>
    <dbReference type="NCBI Taxonomy" id="33"/>
    <lineage>
        <taxon>Bacteria</taxon>
        <taxon>Pseudomonadati</taxon>
        <taxon>Myxococcota</taxon>
        <taxon>Myxococcia</taxon>
        <taxon>Myxococcales</taxon>
        <taxon>Cystobacterineae</taxon>
        <taxon>Myxococcaceae</taxon>
        <taxon>Myxococcus</taxon>
    </lineage>
</organism>
<reference evidence="3 4" key="1">
    <citation type="submission" date="2016-10" db="EMBL/GenBank/DDBJ databases">
        <authorList>
            <person name="Varghese N."/>
            <person name="Submissions S."/>
        </authorList>
    </citation>
    <scope>NUCLEOTIDE SEQUENCE [LARGE SCALE GENOMIC DNA]</scope>
    <source>
        <strain evidence="3 4">DSM 16525</strain>
    </source>
</reference>
<comment type="caution">
    <text evidence="2">The sequence shown here is derived from an EMBL/GenBank/DDBJ whole genome shotgun (WGS) entry which is preliminary data.</text>
</comment>
<keyword evidence="4" id="KW-1185">Reference proteome</keyword>
<accession>A0A511TF69</accession>
<evidence type="ECO:0000313" key="2">
    <source>
        <dbReference type="EMBL" id="GEN11838.1"/>
    </source>
</evidence>
<dbReference type="SUPFAM" id="SSF50998">
    <property type="entry name" value="Quinoprotein alcohol dehydrogenase-like"/>
    <property type="match status" value="1"/>
</dbReference>
<evidence type="ECO:0000313" key="3">
    <source>
        <dbReference type="EMBL" id="SEU38610.1"/>
    </source>
</evidence>
<evidence type="ECO:0000256" key="1">
    <source>
        <dbReference type="SAM" id="MobiDB-lite"/>
    </source>
</evidence>
<reference evidence="2 5" key="2">
    <citation type="submission" date="2019-07" db="EMBL/GenBank/DDBJ databases">
        <title>Whole genome shotgun sequence of Myxococcus fulvus NBRC 100333.</title>
        <authorList>
            <person name="Hosoyama A."/>
            <person name="Uohara A."/>
            <person name="Ohji S."/>
            <person name="Ichikawa N."/>
        </authorList>
    </citation>
    <scope>NUCLEOTIDE SEQUENCE [LARGE SCALE GENOMIC DNA]</scope>
    <source>
        <strain evidence="2 5">NBRC 100333</strain>
    </source>
</reference>
<evidence type="ECO:0000313" key="5">
    <source>
        <dbReference type="Proteomes" id="UP000321514"/>
    </source>
</evidence>
<feature type="compositionally biased region" description="Pro residues" evidence="1">
    <location>
        <begin position="30"/>
        <end position="40"/>
    </location>
</feature>
<name>A0A511TF69_MYXFU</name>
<dbReference type="RefSeq" id="WP_074958396.1">
    <property type="nucleotide sequence ID" value="NZ_BJXR01000050.1"/>
</dbReference>
<dbReference type="EMBL" id="BJXR01000050">
    <property type="protein sequence ID" value="GEN11838.1"/>
    <property type="molecule type" value="Genomic_DNA"/>
</dbReference>
<feature type="region of interest" description="Disordered" evidence="1">
    <location>
        <begin position="23"/>
        <end position="57"/>
    </location>
</feature>
<dbReference type="Pfam" id="PF08309">
    <property type="entry name" value="LVIVD"/>
    <property type="match status" value="3"/>
</dbReference>
<gene>
    <name evidence="2" type="ORF">MFU01_68750</name>
    <name evidence="3" type="ORF">SAMN05443572_113128</name>
</gene>
<dbReference type="OrthoDB" id="5378776at2"/>